<reference evidence="1 2" key="1">
    <citation type="journal article" date="2016" name="Int. J. Syst. Evol. Microbiol.">
        <title>Descriptions of Anaerotaenia torta gen. nov., sp. nov. and Anaerocolumna cellulosilytica gen. nov., sp. nov. isolated from a methanogenic reactor of cattle waste.</title>
        <authorList>
            <person name="Uek A."/>
            <person name="Ohtaki Y."/>
            <person name="Kaku N."/>
            <person name="Ueki K."/>
        </authorList>
    </citation>
    <scope>NUCLEOTIDE SEQUENCE [LARGE SCALE GENOMIC DNA]</scope>
    <source>
        <strain evidence="1 2">SN021</strain>
    </source>
</reference>
<dbReference type="EMBL" id="AP023367">
    <property type="protein sequence ID" value="BCJ94136.1"/>
    <property type="molecule type" value="Genomic_DNA"/>
</dbReference>
<sequence>MESKTYHRKEKKLKQKLSEYLKRNKAMARPLAVTIKRVNEVVRG</sequence>
<gene>
    <name evidence="1" type="ORF">acsn021_17050</name>
</gene>
<protein>
    <submittedName>
        <fullName evidence="1">Uncharacterized protein</fullName>
    </submittedName>
</protein>
<name>A0A6S6QWN4_9FIRM</name>
<accession>A0A6S6QWN4</accession>
<proteinExistence type="predicted"/>
<dbReference type="Proteomes" id="UP000515561">
    <property type="component" value="Chromosome"/>
</dbReference>
<dbReference type="KEGG" id="acel:acsn021_17050"/>
<dbReference type="AlphaFoldDB" id="A0A6S6QWN4"/>
<keyword evidence="2" id="KW-1185">Reference proteome</keyword>
<organism evidence="1 2">
    <name type="scientific">Anaerocolumna cellulosilytica</name>
    <dbReference type="NCBI Taxonomy" id="433286"/>
    <lineage>
        <taxon>Bacteria</taxon>
        <taxon>Bacillati</taxon>
        <taxon>Bacillota</taxon>
        <taxon>Clostridia</taxon>
        <taxon>Lachnospirales</taxon>
        <taxon>Lachnospiraceae</taxon>
        <taxon>Anaerocolumna</taxon>
    </lineage>
</organism>
<evidence type="ECO:0000313" key="1">
    <source>
        <dbReference type="EMBL" id="BCJ94136.1"/>
    </source>
</evidence>
<evidence type="ECO:0000313" key="2">
    <source>
        <dbReference type="Proteomes" id="UP000515561"/>
    </source>
</evidence>